<dbReference type="InterPro" id="IPR017871">
    <property type="entry name" value="ABC_transporter-like_CS"/>
</dbReference>
<dbReference type="EMBL" id="NGJU01000019">
    <property type="protein sequence ID" value="RST93160.1"/>
    <property type="molecule type" value="Genomic_DNA"/>
</dbReference>
<dbReference type="PROSITE" id="PS00211">
    <property type="entry name" value="ABC_TRANSPORTER_1"/>
    <property type="match status" value="1"/>
</dbReference>
<name>A0A429ZHH1_9ENTE</name>
<keyword evidence="14" id="KW-1185">Reference proteome</keyword>
<evidence type="ECO:0000313" key="14">
    <source>
        <dbReference type="Proteomes" id="UP000287239"/>
    </source>
</evidence>
<dbReference type="SMART" id="SM00382">
    <property type="entry name" value="AAA"/>
    <property type="match status" value="2"/>
</dbReference>
<dbReference type="InterPro" id="IPR027417">
    <property type="entry name" value="P-loop_NTPase"/>
</dbReference>
<dbReference type="PANTHER" id="PTHR43790">
    <property type="entry name" value="CARBOHYDRATE TRANSPORT ATP-BINDING PROTEIN MG119-RELATED"/>
    <property type="match status" value="1"/>
</dbReference>
<dbReference type="SUPFAM" id="SSF52540">
    <property type="entry name" value="P-loop containing nucleoside triphosphate hydrolases"/>
    <property type="match status" value="2"/>
</dbReference>
<dbReference type="Gene3D" id="3.40.50.300">
    <property type="entry name" value="P-loop containing nucleotide triphosphate hydrolases"/>
    <property type="match status" value="2"/>
</dbReference>
<evidence type="ECO:0000256" key="5">
    <source>
        <dbReference type="ARBA" id="ARBA00022597"/>
    </source>
</evidence>
<evidence type="ECO:0000256" key="3">
    <source>
        <dbReference type="ARBA" id="ARBA00022448"/>
    </source>
</evidence>
<proteinExistence type="inferred from homology"/>
<evidence type="ECO:0000259" key="12">
    <source>
        <dbReference type="PROSITE" id="PS50893"/>
    </source>
</evidence>
<feature type="domain" description="ABC transporter" evidence="12">
    <location>
        <begin position="8"/>
        <end position="244"/>
    </location>
</feature>
<organism evidence="13 14">
    <name type="scientific">Vagococcus salmoninarum</name>
    <dbReference type="NCBI Taxonomy" id="2739"/>
    <lineage>
        <taxon>Bacteria</taxon>
        <taxon>Bacillati</taxon>
        <taxon>Bacillota</taxon>
        <taxon>Bacilli</taxon>
        <taxon>Lactobacillales</taxon>
        <taxon>Enterococcaceae</taxon>
        <taxon>Vagococcus</taxon>
    </lineage>
</organism>
<evidence type="ECO:0000256" key="11">
    <source>
        <dbReference type="RuleBase" id="RU367029"/>
    </source>
</evidence>
<dbReference type="GO" id="GO:0016887">
    <property type="term" value="F:ATP hydrolysis activity"/>
    <property type="evidence" value="ECO:0007669"/>
    <property type="project" value="InterPro"/>
</dbReference>
<keyword evidence="6" id="KW-0677">Repeat</keyword>
<dbReference type="OrthoDB" id="9771863at2"/>
<dbReference type="GO" id="GO:0005886">
    <property type="term" value="C:plasma membrane"/>
    <property type="evidence" value="ECO:0007669"/>
    <property type="project" value="UniProtKB-SubCell"/>
</dbReference>
<dbReference type="PANTHER" id="PTHR43790:SF7">
    <property type="entry name" value="GALACTOSE_METHYL GALACTOSIDE IMPORT ATP-BINDING PROTEIN MGLA"/>
    <property type="match status" value="1"/>
</dbReference>
<sequence length="519" mass="57176">MREETTLLKVQGLSKAFPGVQALDQVNLTVKEGEVHALVGENGAGKSTLMKCLIGMEKPTTGKIWFAGKELANYQIADALKLGIAMIHQELSPVREKSVMENIWLGREPKNKLGLIDHQQMAQMTTELLQRIDLTIDPRKLMKNLTLANMQMIEIAKALSYDTKLIIMDEPTSSLTSKEISQLFKLIAQLKADKRSVIYISHKLGEIRTICDQLTVLRDGKFIAQKPVSETTERELIQLMVGREIKQLFPKVAAEIGEVKLAVKDFSNGRDFHDISFDLRAGEILGFAGLVGSGRSEVMEALFGVRKLTSGQVELNGREVKIKSSAEAVAKGLAFLTEDRRKTGIFPMLPVSYNIVASAIGDFSNSLGLISNHVLKTQAAAYVKQLKIKTPSTAVAIRNLSGGNQQKVLIAKWLLTTPEILILDEPTRGIDVGAKSEIHRHISKMAEGGKSIIMVSSELPEILGMSDRVVMMREGRITAILDNVDLSQETIMAYASGTLTDSPMATTEKRDVRNEKILN</sequence>
<keyword evidence="5 11" id="KW-0762">Sugar transport</keyword>
<evidence type="ECO:0000256" key="8">
    <source>
        <dbReference type="ARBA" id="ARBA00022840"/>
    </source>
</evidence>
<dbReference type="FunFam" id="3.40.50.300:FF:000126">
    <property type="entry name" value="Galactose/methyl galactoside import ATP-binding protein MglA"/>
    <property type="match status" value="1"/>
</dbReference>
<dbReference type="FunFam" id="3.40.50.300:FF:000127">
    <property type="entry name" value="Ribose import ATP-binding protein RbsA"/>
    <property type="match status" value="1"/>
</dbReference>
<dbReference type="GeneID" id="98569031"/>
<dbReference type="GO" id="GO:0005524">
    <property type="term" value="F:ATP binding"/>
    <property type="evidence" value="ECO:0007669"/>
    <property type="project" value="UniProtKB-UniRule"/>
</dbReference>
<comment type="function">
    <text evidence="11">Part of an ABC transporter complex involved in carbohydrate import. Could be involved in ribose, galactose and/or methyl galactoside import. Responsible for energy coupling to the transport system.</text>
</comment>
<evidence type="ECO:0000256" key="10">
    <source>
        <dbReference type="ARBA" id="ARBA00023136"/>
    </source>
</evidence>
<keyword evidence="8 11" id="KW-0067">ATP-binding</keyword>
<comment type="subcellular location">
    <subcellularLocation>
        <location evidence="2">Cell inner membrane</location>
    </subcellularLocation>
    <subcellularLocation>
        <location evidence="1 11">Cell membrane</location>
        <topology evidence="1 11">Peripheral membrane protein</topology>
    </subcellularLocation>
</comment>
<keyword evidence="10 11" id="KW-0472">Membrane</keyword>
<evidence type="ECO:0000313" key="13">
    <source>
        <dbReference type="EMBL" id="RST93160.1"/>
    </source>
</evidence>
<accession>A0A429ZHH1</accession>
<dbReference type="InterPro" id="IPR003593">
    <property type="entry name" value="AAA+_ATPase"/>
</dbReference>
<evidence type="ECO:0000256" key="6">
    <source>
        <dbReference type="ARBA" id="ARBA00022737"/>
    </source>
</evidence>
<dbReference type="Pfam" id="PF00005">
    <property type="entry name" value="ABC_tran"/>
    <property type="match status" value="2"/>
</dbReference>
<evidence type="ECO:0000256" key="1">
    <source>
        <dbReference type="ARBA" id="ARBA00004202"/>
    </source>
</evidence>
<evidence type="ECO:0000256" key="2">
    <source>
        <dbReference type="ARBA" id="ARBA00004533"/>
    </source>
</evidence>
<keyword evidence="9 11" id="KW-1278">Translocase</keyword>
<feature type="domain" description="ABC transporter" evidence="12">
    <location>
        <begin position="256"/>
        <end position="499"/>
    </location>
</feature>
<dbReference type="PROSITE" id="PS50893">
    <property type="entry name" value="ABC_TRANSPORTER_2"/>
    <property type="match status" value="2"/>
</dbReference>
<dbReference type="GO" id="GO:0015749">
    <property type="term" value="P:monosaccharide transmembrane transport"/>
    <property type="evidence" value="ECO:0007669"/>
    <property type="project" value="UniProtKB-ARBA"/>
</dbReference>
<comment type="catalytic activity">
    <reaction evidence="11">
        <text>D-galactose(out) + ATP + H2O = D-galactose(in) + ADP + phosphate + H(+)</text>
        <dbReference type="Rhea" id="RHEA:60156"/>
        <dbReference type="ChEBI" id="CHEBI:4139"/>
        <dbReference type="ChEBI" id="CHEBI:15377"/>
        <dbReference type="ChEBI" id="CHEBI:15378"/>
        <dbReference type="ChEBI" id="CHEBI:30616"/>
        <dbReference type="ChEBI" id="CHEBI:43474"/>
        <dbReference type="ChEBI" id="CHEBI:456216"/>
        <dbReference type="EC" id="7.5.2.11"/>
    </reaction>
</comment>
<keyword evidence="4 11" id="KW-1003">Cell membrane</keyword>
<dbReference type="InterPro" id="IPR050107">
    <property type="entry name" value="ABC_carbohydrate_import_ATPase"/>
</dbReference>
<keyword evidence="7 11" id="KW-0547">Nucleotide-binding</keyword>
<dbReference type="CDD" id="cd03215">
    <property type="entry name" value="ABC_Carb_Monos_II"/>
    <property type="match status" value="1"/>
</dbReference>
<reference evidence="13 14" key="1">
    <citation type="submission" date="2017-05" db="EMBL/GenBank/DDBJ databases">
        <title>Vagococcus spp. assemblies.</title>
        <authorList>
            <person name="Gulvik C.A."/>
        </authorList>
    </citation>
    <scope>NUCLEOTIDE SEQUENCE [LARGE SCALE GENOMIC DNA]</scope>
    <source>
        <strain evidence="13 14">NCFB 2777</strain>
    </source>
</reference>
<keyword evidence="3 11" id="KW-0813">Transport</keyword>
<dbReference type="EC" id="7.5.2.11" evidence="11"/>
<evidence type="ECO:0000256" key="9">
    <source>
        <dbReference type="ARBA" id="ARBA00022967"/>
    </source>
</evidence>
<gene>
    <name evidence="13" type="ORF">CBF35_11845</name>
</gene>
<comment type="similarity">
    <text evidence="11">Belongs to the ABC transporter superfamily.</text>
</comment>
<dbReference type="AlphaFoldDB" id="A0A429ZHH1"/>
<evidence type="ECO:0000256" key="7">
    <source>
        <dbReference type="ARBA" id="ARBA00022741"/>
    </source>
</evidence>
<dbReference type="GO" id="GO:0043211">
    <property type="term" value="F:ABC-type carbohydrate transporter activity"/>
    <property type="evidence" value="ECO:0007669"/>
    <property type="project" value="UniProtKB-UniRule"/>
</dbReference>
<comment type="caution">
    <text evidence="13">The sequence shown here is derived from an EMBL/GenBank/DDBJ whole genome shotgun (WGS) entry which is preliminary data.</text>
</comment>
<protein>
    <recommendedName>
        <fullName evidence="11">Ribose/galactose/methyl galactoside import ATP-binding protein</fullName>
        <ecNumber evidence="11">7.5.2.11</ecNumber>
    </recommendedName>
</protein>
<dbReference type="RefSeq" id="WP_126781366.1">
    <property type="nucleotide sequence ID" value="NZ_NGJU01000019.1"/>
</dbReference>
<evidence type="ECO:0000256" key="4">
    <source>
        <dbReference type="ARBA" id="ARBA00022475"/>
    </source>
</evidence>
<dbReference type="CDD" id="cd03216">
    <property type="entry name" value="ABC_Carb_Monos_I"/>
    <property type="match status" value="1"/>
</dbReference>
<dbReference type="Proteomes" id="UP000287239">
    <property type="component" value="Unassembled WGS sequence"/>
</dbReference>
<dbReference type="InterPro" id="IPR003439">
    <property type="entry name" value="ABC_transporter-like_ATP-bd"/>
</dbReference>